<dbReference type="KEGG" id="egu:105038014"/>
<dbReference type="InParanoid" id="A0A6I9QM41"/>
<dbReference type="Proteomes" id="UP000504607">
    <property type="component" value="Chromosome 2"/>
</dbReference>
<dbReference type="PROSITE" id="PS50076">
    <property type="entry name" value="DNAJ_2"/>
    <property type="match status" value="1"/>
</dbReference>
<dbReference type="RefSeq" id="XP_010911982.1">
    <property type="nucleotide sequence ID" value="XM_010913680.2"/>
</dbReference>
<evidence type="ECO:0000313" key="4">
    <source>
        <dbReference type="RefSeq" id="XP_010911982.1"/>
    </source>
</evidence>
<protein>
    <submittedName>
        <fullName evidence="4">Uncharacterized protein LOC105038014 isoform X1</fullName>
    </submittedName>
</protein>
<proteinExistence type="predicted"/>
<dbReference type="GeneID" id="105038014"/>
<name>A0A6I9QM41_ELAGV</name>
<dbReference type="OrthoDB" id="10250354at2759"/>
<dbReference type="SUPFAM" id="SSF46565">
    <property type="entry name" value="Chaperone J-domain"/>
    <property type="match status" value="1"/>
</dbReference>
<feature type="region of interest" description="Disordered" evidence="1">
    <location>
        <begin position="181"/>
        <end position="210"/>
    </location>
</feature>
<evidence type="ECO:0000313" key="3">
    <source>
        <dbReference type="Proteomes" id="UP000504607"/>
    </source>
</evidence>
<dbReference type="PANTHER" id="PTHR45376:SF7">
    <property type="entry name" value="OS04G0687300 PROTEIN"/>
    <property type="match status" value="1"/>
</dbReference>
<keyword evidence="3" id="KW-1185">Reference proteome</keyword>
<accession>A0A6I9QM41</accession>
<dbReference type="Gene3D" id="1.10.287.110">
    <property type="entry name" value="DnaJ domain"/>
    <property type="match status" value="1"/>
</dbReference>
<dbReference type="AlphaFoldDB" id="A0A6I9QM41"/>
<dbReference type="GO" id="GO:0005783">
    <property type="term" value="C:endoplasmic reticulum"/>
    <property type="evidence" value="ECO:0007669"/>
    <property type="project" value="UniProtKB-ARBA"/>
</dbReference>
<dbReference type="SMART" id="SM00271">
    <property type="entry name" value="DnaJ"/>
    <property type="match status" value="1"/>
</dbReference>
<organism evidence="3 4">
    <name type="scientific">Elaeis guineensis var. tenera</name>
    <name type="common">Oil palm</name>
    <dbReference type="NCBI Taxonomy" id="51953"/>
    <lineage>
        <taxon>Eukaryota</taxon>
        <taxon>Viridiplantae</taxon>
        <taxon>Streptophyta</taxon>
        <taxon>Embryophyta</taxon>
        <taxon>Tracheophyta</taxon>
        <taxon>Spermatophyta</taxon>
        <taxon>Magnoliopsida</taxon>
        <taxon>Liliopsida</taxon>
        <taxon>Arecaceae</taxon>
        <taxon>Arecoideae</taxon>
        <taxon>Cocoseae</taxon>
        <taxon>Elaeidinae</taxon>
        <taxon>Elaeis</taxon>
    </lineage>
</organism>
<dbReference type="FunCoup" id="A0A6I9QM41">
    <property type="interactions" value="2221"/>
</dbReference>
<dbReference type="InterPro" id="IPR036869">
    <property type="entry name" value="J_dom_sf"/>
</dbReference>
<dbReference type="CDD" id="cd06257">
    <property type="entry name" value="DnaJ"/>
    <property type="match status" value="1"/>
</dbReference>
<gene>
    <name evidence="4" type="primary">LOC105038014</name>
</gene>
<evidence type="ECO:0000259" key="2">
    <source>
        <dbReference type="PROSITE" id="PS50076"/>
    </source>
</evidence>
<sequence length="353" mass="39922">MPLARPLLLPLRNFRLSLRSSGEISRPGCKQLYGRIYHHYGILFILFLSSLRSIPPPSLSPNGRANGTISLCVLAMWEDYISYGSWSSCLCMHVTYLHAKINILLCKNVFQGERTSRKPSKTYIRYAVRQKRAEAKKALKDFLLYGKSSKFHVQDEDLYWCADGISSRNANVENGSFGFDSIPRSRKSGKSKPYSSSYSGKAKHGGSKRWQNGQTYYDEDDCGHPETIFEAVFGGHKGFTWSYASRENFHFNHSTSGSEWSNRTRWEKAWKRVWNDSDVYDDSTNVGSHSDRVTLGLPPTGPLKLEDVKSAYHASALKWHPDKHQGPSQAMAAEKFKHCVNAYNSLSNALKAA</sequence>
<evidence type="ECO:0000256" key="1">
    <source>
        <dbReference type="SAM" id="MobiDB-lite"/>
    </source>
</evidence>
<dbReference type="Pfam" id="PF00226">
    <property type="entry name" value="DnaJ"/>
    <property type="match status" value="1"/>
</dbReference>
<feature type="domain" description="J" evidence="2">
    <location>
        <begin position="290"/>
        <end position="351"/>
    </location>
</feature>
<dbReference type="PANTHER" id="PTHR45376">
    <property type="entry name" value="CHAPERONE DNAJ-DOMAIN SUPERFAMILY PROTEIN-RELATED"/>
    <property type="match status" value="1"/>
</dbReference>
<reference evidence="4" key="1">
    <citation type="submission" date="2025-08" db="UniProtKB">
        <authorList>
            <consortium name="RefSeq"/>
        </authorList>
    </citation>
    <scope>IDENTIFICATION</scope>
</reference>
<dbReference type="InterPro" id="IPR001623">
    <property type="entry name" value="DnaJ_domain"/>
</dbReference>
<feature type="compositionally biased region" description="Low complexity" evidence="1">
    <location>
        <begin position="191"/>
        <end position="200"/>
    </location>
</feature>